<keyword evidence="2" id="KW-1185">Reference proteome</keyword>
<dbReference type="AlphaFoldDB" id="A0A4R0X529"/>
<evidence type="ECO:0000313" key="1">
    <source>
        <dbReference type="EMBL" id="TCG03505.1"/>
    </source>
</evidence>
<proteinExistence type="predicted"/>
<evidence type="ECO:0000313" key="2">
    <source>
        <dbReference type="Proteomes" id="UP000294200"/>
    </source>
</evidence>
<sequence length="71" mass="7898">MVNSLQDLKNFDNLPDAAHVDVNVVAALFGCKPPTIWFRVRSNKLPAPRKFGAHTRWNVGELRAVLMGEPA</sequence>
<reference evidence="1 2" key="1">
    <citation type="submission" date="2017-02" db="EMBL/GenBank/DDBJ databases">
        <title>Paraburkholderia sophoroidis sp. nov. and Paraburkholderia steynii sp. nov. rhizobial symbionts of the fynbos legume Hypocalyptus sophoroides.</title>
        <authorList>
            <person name="Steenkamp E.T."/>
            <person name="Beukes C.W."/>
            <person name="Van Zyl E."/>
            <person name="Avontuur J."/>
            <person name="Chan W.Y."/>
            <person name="Hassen A."/>
            <person name="Palmer M."/>
            <person name="Mthombeni L."/>
            <person name="Phalane F."/>
            <person name="Sereme K."/>
            <person name="Venter S.N."/>
        </authorList>
    </citation>
    <scope>NUCLEOTIDE SEQUENCE [LARGE SCALE GENOMIC DNA]</scope>
    <source>
        <strain evidence="1 2">HC1.1ba</strain>
    </source>
</reference>
<comment type="caution">
    <text evidence="1">The sequence shown here is derived from an EMBL/GenBank/DDBJ whole genome shotgun (WGS) entry which is preliminary data.</text>
</comment>
<accession>A0A4R0X529</accession>
<dbReference type="Gene3D" id="1.10.238.160">
    <property type="match status" value="1"/>
</dbReference>
<protein>
    <submittedName>
        <fullName evidence="1">Transcriptional regulator</fullName>
    </submittedName>
</protein>
<gene>
    <name evidence="1" type="ORF">BZM27_47945</name>
</gene>
<dbReference type="Proteomes" id="UP000294200">
    <property type="component" value="Unassembled WGS sequence"/>
</dbReference>
<name>A0A4R0X529_9BURK</name>
<dbReference type="EMBL" id="MWML01000392">
    <property type="protein sequence ID" value="TCG03505.1"/>
    <property type="molecule type" value="Genomic_DNA"/>
</dbReference>
<organism evidence="1 2">
    <name type="scientific">Paraburkholderia steynii</name>
    <dbReference type="NCBI Taxonomy" id="1245441"/>
    <lineage>
        <taxon>Bacteria</taxon>
        <taxon>Pseudomonadati</taxon>
        <taxon>Pseudomonadota</taxon>
        <taxon>Betaproteobacteria</taxon>
        <taxon>Burkholderiales</taxon>
        <taxon>Burkholderiaceae</taxon>
        <taxon>Paraburkholderia</taxon>
    </lineage>
</organism>